<dbReference type="Pfam" id="PF00753">
    <property type="entry name" value="Lactamase_B"/>
    <property type="match status" value="1"/>
</dbReference>
<name>A0ABN6IRS7_9CLOT</name>
<evidence type="ECO:0000259" key="5">
    <source>
        <dbReference type="SMART" id="SM00849"/>
    </source>
</evidence>
<dbReference type="Gene3D" id="3.60.15.10">
    <property type="entry name" value="Ribonuclease Z/Hydroxyacylglutathione hydrolase-like"/>
    <property type="match status" value="1"/>
</dbReference>
<evidence type="ECO:0000256" key="4">
    <source>
        <dbReference type="ARBA" id="ARBA00022833"/>
    </source>
</evidence>
<keyword evidence="2" id="KW-0479">Metal-binding</keyword>
<dbReference type="InterPro" id="IPR036866">
    <property type="entry name" value="RibonucZ/Hydroxyglut_hydro"/>
</dbReference>
<evidence type="ECO:0000256" key="1">
    <source>
        <dbReference type="ARBA" id="ARBA00001947"/>
    </source>
</evidence>
<dbReference type="InterPro" id="IPR001279">
    <property type="entry name" value="Metallo-B-lactamas"/>
</dbReference>
<keyword evidence="3" id="KW-0378">Hydrolase</keyword>
<organism evidence="6 7">
    <name type="scientific">Clostridium gelidum</name>
    <dbReference type="NCBI Taxonomy" id="704125"/>
    <lineage>
        <taxon>Bacteria</taxon>
        <taxon>Bacillati</taxon>
        <taxon>Bacillota</taxon>
        <taxon>Clostridia</taxon>
        <taxon>Eubacteriales</taxon>
        <taxon>Clostridiaceae</taxon>
        <taxon>Clostridium</taxon>
    </lineage>
</organism>
<protein>
    <submittedName>
        <fullName evidence="6">Subclass B3 metallo-beta-lactamase BJP-1</fullName>
    </submittedName>
</protein>
<dbReference type="PANTHER" id="PTHR46233">
    <property type="entry name" value="HYDROXYACYLGLUTATHIONE HYDROLASE GLOC"/>
    <property type="match status" value="1"/>
</dbReference>
<reference evidence="7" key="1">
    <citation type="submission" date="2021-07" db="EMBL/GenBank/DDBJ databases">
        <title>Complete genome sequencing of a Clostridium isolate.</title>
        <authorList>
            <person name="Ueki A."/>
            <person name="Tonouchi A."/>
        </authorList>
    </citation>
    <scope>NUCLEOTIDE SEQUENCE [LARGE SCALE GENOMIC DNA]</scope>
    <source>
        <strain evidence="7">C5S11</strain>
    </source>
</reference>
<evidence type="ECO:0000313" key="7">
    <source>
        <dbReference type="Proteomes" id="UP000824633"/>
    </source>
</evidence>
<dbReference type="RefSeq" id="WP_224036579.1">
    <property type="nucleotide sequence ID" value="NZ_AP024849.1"/>
</dbReference>
<dbReference type="PANTHER" id="PTHR46233:SF3">
    <property type="entry name" value="HYDROXYACYLGLUTATHIONE HYDROLASE GLOC"/>
    <property type="match status" value="1"/>
</dbReference>
<dbReference type="SUPFAM" id="SSF56281">
    <property type="entry name" value="Metallo-hydrolase/oxidoreductase"/>
    <property type="match status" value="1"/>
</dbReference>
<accession>A0ABN6IRS7</accession>
<dbReference type="InterPro" id="IPR051453">
    <property type="entry name" value="MBL_Glyoxalase_II"/>
</dbReference>
<keyword evidence="4" id="KW-0862">Zinc</keyword>
<evidence type="ECO:0000256" key="2">
    <source>
        <dbReference type="ARBA" id="ARBA00022723"/>
    </source>
</evidence>
<dbReference type="SMART" id="SM00849">
    <property type="entry name" value="Lactamase_B"/>
    <property type="match status" value="1"/>
</dbReference>
<gene>
    <name evidence="6" type="ORF">psyc5s11_10010</name>
</gene>
<proteinExistence type="predicted"/>
<evidence type="ECO:0000256" key="3">
    <source>
        <dbReference type="ARBA" id="ARBA00022801"/>
    </source>
</evidence>
<keyword evidence="7" id="KW-1185">Reference proteome</keyword>
<dbReference type="CDD" id="cd16280">
    <property type="entry name" value="metallo-hydrolase-like_MBL-fold"/>
    <property type="match status" value="1"/>
</dbReference>
<dbReference type="EMBL" id="AP024849">
    <property type="protein sequence ID" value="BCZ44934.1"/>
    <property type="molecule type" value="Genomic_DNA"/>
</dbReference>
<comment type="cofactor">
    <cofactor evidence="1">
        <name>Zn(2+)</name>
        <dbReference type="ChEBI" id="CHEBI:29105"/>
    </cofactor>
</comment>
<feature type="domain" description="Metallo-beta-lactamase" evidence="5">
    <location>
        <begin position="49"/>
        <end position="243"/>
    </location>
</feature>
<sequence length="292" mass="33545">MTIREQYENRLKQKKEIRNHPMGRVLLDQESRYMEPFKIYGNVYYVGDSWVCVHIVDTGDGLLMIDAGNCGATDMLIHTIWSSGFNPADIKWIVLSHGHVDHVGGVNFMRKMFGSKVYLGEPDALMFKEHPELSYIQDSANIGDSIFEPDEIIHDGDIKKFGNTEIQFYMVPGHTMGTIACFFNIFDGAEVKRAGYYGGFGFNTLQKNYLIEIGDIEYKNRQIYLNSLDKVRNENVDVFLGNHTNNNNLIEKVAYLKEHPDENPFVDTAEWGKYLDEKRDSLVEFMADPKNN</sequence>
<dbReference type="Proteomes" id="UP000824633">
    <property type="component" value="Chromosome"/>
</dbReference>
<evidence type="ECO:0000313" key="6">
    <source>
        <dbReference type="EMBL" id="BCZ44934.1"/>
    </source>
</evidence>